<proteinExistence type="predicted"/>
<gene>
    <name evidence="1" type="ORF">C8D97_102212</name>
</gene>
<dbReference type="Pfam" id="PF09411">
    <property type="entry name" value="PagL"/>
    <property type="match status" value="1"/>
</dbReference>
<protein>
    <submittedName>
        <fullName evidence="1">Lipid A 3-O-deacylase PagL</fullName>
    </submittedName>
</protein>
<comment type="caution">
    <text evidence="1">The sequence shown here is derived from an EMBL/GenBank/DDBJ whole genome shotgun (WGS) entry which is preliminary data.</text>
</comment>
<name>A0A316FZK5_9GAMM</name>
<dbReference type="InterPro" id="IPR018550">
    <property type="entry name" value="Lipid-A_deacylase-rel"/>
</dbReference>
<evidence type="ECO:0000313" key="2">
    <source>
        <dbReference type="Proteomes" id="UP000245790"/>
    </source>
</evidence>
<dbReference type="Gene3D" id="2.40.160.20">
    <property type="match status" value="1"/>
</dbReference>
<dbReference type="EMBL" id="QGGU01000002">
    <property type="protein sequence ID" value="PWK53822.1"/>
    <property type="molecule type" value="Genomic_DNA"/>
</dbReference>
<dbReference type="AlphaFoldDB" id="A0A316FZK5"/>
<dbReference type="RefSeq" id="WP_109761880.1">
    <property type="nucleotide sequence ID" value="NZ_QGGU01000002.1"/>
</dbReference>
<keyword evidence="2" id="KW-1185">Reference proteome</keyword>
<reference evidence="1 2" key="1">
    <citation type="submission" date="2018-05" db="EMBL/GenBank/DDBJ databases">
        <title>Genomic Encyclopedia of Type Strains, Phase IV (KMG-IV): sequencing the most valuable type-strain genomes for metagenomic binning, comparative biology and taxonomic classification.</title>
        <authorList>
            <person name="Goeker M."/>
        </authorList>
    </citation>
    <scope>NUCLEOTIDE SEQUENCE [LARGE SCALE GENOMIC DNA]</scope>
    <source>
        <strain evidence="1 2">DSM 25350</strain>
    </source>
</reference>
<evidence type="ECO:0000313" key="1">
    <source>
        <dbReference type="EMBL" id="PWK53822.1"/>
    </source>
</evidence>
<dbReference type="Proteomes" id="UP000245790">
    <property type="component" value="Unassembled WGS sequence"/>
</dbReference>
<dbReference type="OrthoDB" id="9797122at2"/>
<sequence length="205" mass="22947">MSLIKVSLKKLTGIIGVVLTLSISGTLSANNGVYVTGGSGMDDTLIQSGDISGASVRGFGFRQDIHSQLRLGLFDGGLFGEGLFREGHWFIDYEWHQLSSRFEGRSQQMTIWAVKPTLQFFFQPEKKSGLFYEAALGAAYLDEKTFEEVKRAEHVNFVMQFALGWQSQNSPWHVALRYNHYSNGYLAQPNPGIDFASLVLNYTFN</sequence>
<organism evidence="1 2">
    <name type="scientific">Pleionea mediterranea</name>
    <dbReference type="NCBI Taxonomy" id="523701"/>
    <lineage>
        <taxon>Bacteria</taxon>
        <taxon>Pseudomonadati</taxon>
        <taxon>Pseudomonadota</taxon>
        <taxon>Gammaproteobacteria</taxon>
        <taxon>Oceanospirillales</taxon>
        <taxon>Pleioneaceae</taxon>
        <taxon>Pleionea</taxon>
    </lineage>
</organism>
<accession>A0A316FZK5</accession>